<proteinExistence type="predicted"/>
<dbReference type="SUPFAM" id="SSF47413">
    <property type="entry name" value="lambda repressor-like DNA-binding domains"/>
    <property type="match status" value="1"/>
</dbReference>
<dbReference type="InterPro" id="IPR010982">
    <property type="entry name" value="Lambda_DNA-bd_dom_sf"/>
</dbReference>
<dbReference type="SMART" id="SM00530">
    <property type="entry name" value="HTH_XRE"/>
    <property type="match status" value="1"/>
</dbReference>
<protein>
    <submittedName>
        <fullName evidence="3">Helix-turn-helix protein</fullName>
    </submittedName>
</protein>
<feature type="domain" description="HTH cro/C1-type" evidence="2">
    <location>
        <begin position="7"/>
        <end position="61"/>
    </location>
</feature>
<gene>
    <name evidence="3" type="ORF">BDD43_4711</name>
</gene>
<keyword evidence="1" id="KW-0238">DNA-binding</keyword>
<dbReference type="InterPro" id="IPR049639">
    <property type="entry name" value="RstR"/>
</dbReference>
<accession>A0A495J6V3</accession>
<evidence type="ECO:0000259" key="2">
    <source>
        <dbReference type="PROSITE" id="PS50943"/>
    </source>
</evidence>
<comment type="caution">
    <text evidence="3">The sequence shown here is derived from an EMBL/GenBank/DDBJ whole genome shotgun (WGS) entry which is preliminary data.</text>
</comment>
<dbReference type="PANTHER" id="PTHR46558">
    <property type="entry name" value="TRACRIPTIONAL REGULATORY PROTEIN-RELATED-RELATED"/>
    <property type="match status" value="1"/>
</dbReference>
<name>A0A495J6V3_9SPHI</name>
<dbReference type="Pfam" id="PF01381">
    <property type="entry name" value="HTH_3"/>
    <property type="match status" value="1"/>
</dbReference>
<dbReference type="AlphaFoldDB" id="A0A495J6V3"/>
<dbReference type="PANTHER" id="PTHR46558:SF11">
    <property type="entry name" value="HTH-TYPE TRANSCRIPTIONAL REGULATOR XRE"/>
    <property type="match status" value="1"/>
</dbReference>
<dbReference type="Proteomes" id="UP000268007">
    <property type="component" value="Unassembled WGS sequence"/>
</dbReference>
<evidence type="ECO:0000313" key="4">
    <source>
        <dbReference type="Proteomes" id="UP000268007"/>
    </source>
</evidence>
<dbReference type="EMBL" id="RBKU01000001">
    <property type="protein sequence ID" value="RKR84473.1"/>
    <property type="molecule type" value="Genomic_DNA"/>
</dbReference>
<evidence type="ECO:0000313" key="3">
    <source>
        <dbReference type="EMBL" id="RKR84473.1"/>
    </source>
</evidence>
<evidence type="ECO:0000256" key="1">
    <source>
        <dbReference type="ARBA" id="ARBA00023125"/>
    </source>
</evidence>
<dbReference type="Gene3D" id="1.10.260.40">
    <property type="entry name" value="lambda repressor-like DNA-binding domains"/>
    <property type="match status" value="1"/>
</dbReference>
<dbReference type="RefSeq" id="WP_121200120.1">
    <property type="nucleotide sequence ID" value="NZ_RBKU01000001.1"/>
</dbReference>
<dbReference type="CDD" id="cd00093">
    <property type="entry name" value="HTH_XRE"/>
    <property type="match status" value="1"/>
</dbReference>
<keyword evidence="4" id="KW-1185">Reference proteome</keyword>
<reference evidence="3 4" key="1">
    <citation type="submission" date="2018-10" db="EMBL/GenBank/DDBJ databases">
        <title>Genomic Encyclopedia of Archaeal and Bacterial Type Strains, Phase II (KMG-II): from individual species to whole genera.</title>
        <authorList>
            <person name="Goeker M."/>
        </authorList>
    </citation>
    <scope>NUCLEOTIDE SEQUENCE [LARGE SCALE GENOMIC DNA]</scope>
    <source>
        <strain evidence="3 4">DSM 18602</strain>
    </source>
</reference>
<dbReference type="NCBIfam" id="NF041951">
    <property type="entry name" value="phage_RstR"/>
    <property type="match status" value="1"/>
</dbReference>
<dbReference type="InterPro" id="IPR001387">
    <property type="entry name" value="Cro/C1-type_HTH"/>
</dbReference>
<dbReference type="OrthoDB" id="881869at2"/>
<dbReference type="GO" id="GO:0003677">
    <property type="term" value="F:DNA binding"/>
    <property type="evidence" value="ECO:0007669"/>
    <property type="project" value="UniProtKB-KW"/>
</dbReference>
<organism evidence="3 4">
    <name type="scientific">Mucilaginibacter gracilis</name>
    <dbReference type="NCBI Taxonomy" id="423350"/>
    <lineage>
        <taxon>Bacteria</taxon>
        <taxon>Pseudomonadati</taxon>
        <taxon>Bacteroidota</taxon>
        <taxon>Sphingobacteriia</taxon>
        <taxon>Sphingobacteriales</taxon>
        <taxon>Sphingobacteriaceae</taxon>
        <taxon>Mucilaginibacter</taxon>
    </lineage>
</organism>
<sequence>MSFGSSLTAIRKDRKVSQRELAIKAGVHANLIGRYEREEAIPSVDVASKIADALGVSLDYLVGKAEQQIDQAILNKVLSIQQLPDEDKEHIMYSIDGLIQHAKTRMAYKK</sequence>
<dbReference type="PROSITE" id="PS50943">
    <property type="entry name" value="HTH_CROC1"/>
    <property type="match status" value="1"/>
</dbReference>